<dbReference type="Proteomes" id="UP001159364">
    <property type="component" value="Linkage Group LG11"/>
</dbReference>
<dbReference type="AlphaFoldDB" id="A0AAV8SDX7"/>
<dbReference type="EMBL" id="JAIWQS010000011">
    <property type="protein sequence ID" value="KAJ8750339.1"/>
    <property type="molecule type" value="Genomic_DNA"/>
</dbReference>
<evidence type="ECO:0008006" key="3">
    <source>
        <dbReference type="Google" id="ProtNLM"/>
    </source>
</evidence>
<gene>
    <name evidence="1" type="ORF">K2173_014254</name>
</gene>
<name>A0AAV8SDX7_9ROSI</name>
<accession>A0AAV8SDX7</accession>
<protein>
    <recommendedName>
        <fullName evidence="3">Retrovirus-related Pol polyprotein from transposon TNT 1-94</fullName>
    </recommendedName>
</protein>
<organism evidence="1 2">
    <name type="scientific">Erythroxylum novogranatense</name>
    <dbReference type="NCBI Taxonomy" id="1862640"/>
    <lineage>
        <taxon>Eukaryota</taxon>
        <taxon>Viridiplantae</taxon>
        <taxon>Streptophyta</taxon>
        <taxon>Embryophyta</taxon>
        <taxon>Tracheophyta</taxon>
        <taxon>Spermatophyta</taxon>
        <taxon>Magnoliopsida</taxon>
        <taxon>eudicotyledons</taxon>
        <taxon>Gunneridae</taxon>
        <taxon>Pentapetalae</taxon>
        <taxon>rosids</taxon>
        <taxon>fabids</taxon>
        <taxon>Malpighiales</taxon>
        <taxon>Erythroxylaceae</taxon>
        <taxon>Erythroxylum</taxon>
    </lineage>
</organism>
<dbReference type="PANTHER" id="PTHR35317">
    <property type="entry name" value="OS04G0629600 PROTEIN"/>
    <property type="match status" value="1"/>
</dbReference>
<evidence type="ECO:0000313" key="1">
    <source>
        <dbReference type="EMBL" id="KAJ8750339.1"/>
    </source>
</evidence>
<reference evidence="1 2" key="1">
    <citation type="submission" date="2021-09" db="EMBL/GenBank/DDBJ databases">
        <title>Genomic insights and catalytic innovation underlie evolution of tropane alkaloids biosynthesis.</title>
        <authorList>
            <person name="Wang Y.-J."/>
            <person name="Tian T."/>
            <person name="Huang J.-P."/>
            <person name="Huang S.-X."/>
        </authorList>
    </citation>
    <scope>NUCLEOTIDE SEQUENCE [LARGE SCALE GENOMIC DNA]</scope>
    <source>
        <strain evidence="1">KIB-2018</strain>
        <tissue evidence="1">Leaf</tissue>
    </source>
</reference>
<keyword evidence="2" id="KW-1185">Reference proteome</keyword>
<proteinExistence type="predicted"/>
<dbReference type="PANTHER" id="PTHR35317:SF37">
    <property type="entry name" value="DUF4219 DOMAIN-CONTAINING PROTEIN"/>
    <property type="match status" value="1"/>
</dbReference>
<evidence type="ECO:0000313" key="2">
    <source>
        <dbReference type="Proteomes" id="UP001159364"/>
    </source>
</evidence>
<comment type="caution">
    <text evidence="1">The sequence shown here is derived from an EMBL/GenBank/DDBJ whole genome shotgun (WGS) entry which is preliminary data.</text>
</comment>
<dbReference type="Pfam" id="PF14223">
    <property type="entry name" value="Retrotran_gag_2"/>
    <property type="match status" value="1"/>
</dbReference>
<sequence>MNKKFEGNARVKRCHLQALRREFETFEMRSSEGVTEYFSTVMTVANKMLLYGEDVQDVKVVEKILRSLSEKFNYVVCFIEVSKDIDALTIDELQSSLIVHEQKFQRCNGEEQALKVTSDVGRGCGHGTFKGR</sequence>